<sequence length="69" mass="8431">MSKSKIVNNLPAYISRVQSFQKISSFKRRNFRIKSFSQYSTTTTIRVFNYTFRSQFFQEFLLKLMCKRR</sequence>
<protein>
    <submittedName>
        <fullName evidence="1">Uncharacterized protein</fullName>
    </submittedName>
</protein>
<proteinExistence type="predicted"/>
<reference evidence="1 2" key="1">
    <citation type="submission" date="2013-10" db="EMBL/GenBank/DDBJ databases">
        <authorList>
            <consortium name="International Citrus Genome Consortium"/>
            <person name="Jenkins J."/>
            <person name="Schmutz J."/>
            <person name="Prochnik S."/>
            <person name="Rokhsar D."/>
            <person name="Gmitter F."/>
            <person name="Ollitrault P."/>
            <person name="Machado M."/>
            <person name="Talon M."/>
            <person name="Wincker P."/>
            <person name="Jaillon O."/>
            <person name="Morgante M."/>
        </authorList>
    </citation>
    <scope>NUCLEOTIDE SEQUENCE</scope>
    <source>
        <strain evidence="2">cv. Clemenules</strain>
    </source>
</reference>
<evidence type="ECO:0000313" key="1">
    <source>
        <dbReference type="EMBL" id="ESR37093.1"/>
    </source>
</evidence>
<dbReference type="Gramene" id="ESR37093">
    <property type="protein sequence ID" value="ESR37093"/>
    <property type="gene ID" value="CICLE_v10030220mg"/>
</dbReference>
<organism evidence="1 2">
    <name type="scientific">Citrus clementina</name>
    <name type="common">Clementine</name>
    <name type="synonym">Citrus deliciosa x Citrus sinensis</name>
    <dbReference type="NCBI Taxonomy" id="85681"/>
    <lineage>
        <taxon>Eukaryota</taxon>
        <taxon>Viridiplantae</taxon>
        <taxon>Streptophyta</taxon>
        <taxon>Embryophyta</taxon>
        <taxon>Tracheophyta</taxon>
        <taxon>Spermatophyta</taxon>
        <taxon>Magnoliopsida</taxon>
        <taxon>eudicotyledons</taxon>
        <taxon>Gunneridae</taxon>
        <taxon>Pentapetalae</taxon>
        <taxon>rosids</taxon>
        <taxon>malvids</taxon>
        <taxon>Sapindales</taxon>
        <taxon>Rutaceae</taxon>
        <taxon>Aurantioideae</taxon>
        <taxon>Citrus</taxon>
    </lineage>
</organism>
<evidence type="ECO:0000313" key="2">
    <source>
        <dbReference type="Proteomes" id="UP000030687"/>
    </source>
</evidence>
<dbReference type="KEGG" id="cic:CICLE_v10030220mg"/>
<dbReference type="Proteomes" id="UP000030687">
    <property type="component" value="Unassembled WGS sequence"/>
</dbReference>
<dbReference type="InParanoid" id="V4RRC5"/>
<accession>V4RRC5</accession>
<name>V4RRC5_CITCL</name>
<keyword evidence="2" id="KW-1185">Reference proteome</keyword>
<gene>
    <name evidence="1" type="ORF">CICLE_v10030220mg</name>
</gene>
<dbReference type="AlphaFoldDB" id="V4RRC5"/>
<dbReference type="EMBL" id="KI536978">
    <property type="protein sequence ID" value="ESR37093.1"/>
    <property type="molecule type" value="Genomic_DNA"/>
</dbReference>